<protein>
    <submittedName>
        <fullName evidence="11">Phosphoglycerol transferase MdoB</fullName>
    </submittedName>
</protein>
<organism evidence="11 12">
    <name type="scientific">Williamwhitmania taraxaci</name>
    <dbReference type="NCBI Taxonomy" id="1640674"/>
    <lineage>
        <taxon>Bacteria</taxon>
        <taxon>Pseudomonadati</taxon>
        <taxon>Bacteroidota</taxon>
        <taxon>Bacteroidia</taxon>
        <taxon>Bacteroidales</taxon>
        <taxon>Williamwhitmaniaceae</taxon>
        <taxon>Williamwhitmania</taxon>
    </lineage>
</organism>
<dbReference type="RefSeq" id="WP_092439106.1">
    <property type="nucleotide sequence ID" value="NZ_FMYP01000043.1"/>
</dbReference>
<feature type="transmembrane region" description="Helical" evidence="9">
    <location>
        <begin position="53"/>
        <end position="74"/>
    </location>
</feature>
<feature type="binding site" evidence="7">
    <location>
        <position position="446"/>
    </location>
    <ligand>
        <name>substrate</name>
    </ligand>
</feature>
<evidence type="ECO:0000256" key="4">
    <source>
        <dbReference type="ARBA" id="ARBA00022989"/>
    </source>
</evidence>
<feature type="transmembrane region" description="Helical" evidence="9">
    <location>
        <begin position="12"/>
        <end position="33"/>
    </location>
</feature>
<dbReference type="SUPFAM" id="SSF53649">
    <property type="entry name" value="Alkaline phosphatase-like"/>
    <property type="match status" value="1"/>
</dbReference>
<gene>
    <name evidence="11" type="ORF">SAMN05216323_104310</name>
</gene>
<evidence type="ECO:0000256" key="6">
    <source>
        <dbReference type="PIRSR" id="PIRSR005091-1"/>
    </source>
</evidence>
<evidence type="ECO:0000256" key="1">
    <source>
        <dbReference type="ARBA" id="ARBA00004651"/>
    </source>
</evidence>
<feature type="binding site" evidence="8">
    <location>
        <position position="497"/>
    </location>
    <ligand>
        <name>Mn(2+)</name>
        <dbReference type="ChEBI" id="CHEBI:29035"/>
    </ligand>
</feature>
<proteinExistence type="predicted"/>
<dbReference type="OrthoDB" id="9777768at2"/>
<dbReference type="PIRSF" id="PIRSF005091">
    <property type="entry name" value="Mmb_sulf_HI1246"/>
    <property type="match status" value="1"/>
</dbReference>
<evidence type="ECO:0000259" key="10">
    <source>
        <dbReference type="Pfam" id="PF00884"/>
    </source>
</evidence>
<feature type="binding site" evidence="8">
    <location>
        <position position="287"/>
    </location>
    <ligand>
        <name>Mn(2+)</name>
        <dbReference type="ChEBI" id="CHEBI:29035"/>
    </ligand>
</feature>
<feature type="transmembrane region" description="Helical" evidence="9">
    <location>
        <begin position="86"/>
        <end position="110"/>
    </location>
</feature>
<dbReference type="GO" id="GO:0046872">
    <property type="term" value="F:metal ion binding"/>
    <property type="evidence" value="ECO:0007669"/>
    <property type="project" value="UniProtKB-KW"/>
</dbReference>
<keyword evidence="2" id="KW-1003">Cell membrane</keyword>
<dbReference type="STRING" id="1640674.SAMN05216323_104310"/>
<feature type="transmembrane region" description="Helical" evidence="9">
    <location>
        <begin position="181"/>
        <end position="198"/>
    </location>
</feature>
<comment type="subcellular location">
    <subcellularLocation>
        <location evidence="1">Cell membrane</location>
        <topology evidence="1">Multi-pass membrane protein</topology>
    </subcellularLocation>
</comment>
<keyword evidence="7" id="KW-0479">Metal-binding</keyword>
<sequence>MKKFFNSRFGSIYLLYLIFISVSFLTRLVLFFYSFSQFSKSVWEIVKSVSTGLFFDTIAFGYFMIPFVLVTLLVPHKLAKKKIVKYITYTFYTIATVIIVYTAFAEYFFWDEFNVKFNFIAVDYLIYTSEVIGNIWESYNIPLLVVSIAAITGVIVWFVARKGWIGRALQSPEGFLVRLKTALILSIVPIIGLLFVTHRCSEISTNTYNKELAKNGVYSFFEAFKNNKLDYEQFYLIKDKKEAFTQLRSLMADSTIAYISPDVMNPVTKVSNTGEEKRYNVFLITVESLSGEYMNYIPSTSGITMPFMDSLANQSLFFTNLYATGTRTVRGLEAINLSIPPTPGTSIVRRSGNENLYSLGSIFKEKGYVNKFLYGGYGYFDNMNQFFSTNGFDIVDRSDLKPEEITFANVWGVCDQDIYKRSIQEADQSFAKGEPFLNFIMTTSNHRPYTFPSVGIDFPKSRKGGVMYTDYALAWLFNEVKNKPWFDNTIFIVVADHCGGSAGRAELPINEYQIPLVIYNPSNIPAQKVDKLCSQIDLTPTLLGILNWSYQSTFYGKDIMKMKQTEERAFIGNYQKLGYIKGNNLSILSPQQRFSFYQFDRYTGEEAIKESNEIMKDEAVTYYQTAEYMFVNGLNKIEKK</sequence>
<evidence type="ECO:0000313" key="12">
    <source>
        <dbReference type="Proteomes" id="UP000199452"/>
    </source>
</evidence>
<accession>A0A1G6NGQ0</accession>
<evidence type="ECO:0000256" key="3">
    <source>
        <dbReference type="ARBA" id="ARBA00022692"/>
    </source>
</evidence>
<reference evidence="11 12" key="1">
    <citation type="submission" date="2016-09" db="EMBL/GenBank/DDBJ databases">
        <authorList>
            <person name="Capua I."/>
            <person name="De Benedictis P."/>
            <person name="Joannis T."/>
            <person name="Lombin L.H."/>
            <person name="Cattoli G."/>
        </authorList>
    </citation>
    <scope>NUCLEOTIDE SEQUENCE [LARGE SCALE GENOMIC DNA]</scope>
    <source>
        <strain evidence="11 12">A7P-90m</strain>
    </source>
</reference>
<evidence type="ECO:0000256" key="7">
    <source>
        <dbReference type="PIRSR" id="PIRSR005091-2"/>
    </source>
</evidence>
<feature type="transmembrane region" description="Helical" evidence="9">
    <location>
        <begin position="139"/>
        <end position="160"/>
    </location>
</feature>
<feature type="active site" evidence="6">
    <location>
        <position position="328"/>
    </location>
</feature>
<dbReference type="CDD" id="cd16015">
    <property type="entry name" value="LTA_synthase"/>
    <property type="match status" value="1"/>
</dbReference>
<dbReference type="PANTHER" id="PTHR47371:SF3">
    <property type="entry name" value="PHOSPHOGLYCEROL TRANSFERASE I"/>
    <property type="match status" value="1"/>
</dbReference>
<evidence type="ECO:0000256" key="2">
    <source>
        <dbReference type="ARBA" id="ARBA00022475"/>
    </source>
</evidence>
<feature type="domain" description="Sulfatase N-terminal" evidence="10">
    <location>
        <begin position="280"/>
        <end position="546"/>
    </location>
</feature>
<keyword evidence="4 9" id="KW-1133">Transmembrane helix</keyword>
<name>A0A1G6NGQ0_9BACT</name>
<dbReference type="Gene3D" id="3.30.1120.80">
    <property type="match status" value="1"/>
</dbReference>
<dbReference type="InterPro" id="IPR000917">
    <property type="entry name" value="Sulfatase_N"/>
</dbReference>
<dbReference type="EMBL" id="FMYP01000043">
    <property type="protein sequence ID" value="SDC67013.1"/>
    <property type="molecule type" value="Genomic_DNA"/>
</dbReference>
<keyword evidence="3 9" id="KW-0812">Transmembrane</keyword>
<dbReference type="Pfam" id="PF00884">
    <property type="entry name" value="Sulfatase"/>
    <property type="match status" value="1"/>
</dbReference>
<feature type="binding site" evidence="8">
    <location>
        <position position="328"/>
    </location>
    <ligand>
        <name>Mn(2+)</name>
        <dbReference type="ChEBI" id="CHEBI:29035"/>
    </ligand>
</feature>
<keyword evidence="5 9" id="KW-0472">Membrane</keyword>
<evidence type="ECO:0000256" key="9">
    <source>
        <dbReference type="SAM" id="Phobius"/>
    </source>
</evidence>
<dbReference type="GO" id="GO:0016740">
    <property type="term" value="F:transferase activity"/>
    <property type="evidence" value="ECO:0007669"/>
    <property type="project" value="UniProtKB-KW"/>
</dbReference>
<feature type="binding site" evidence="8">
    <location>
        <position position="496"/>
    </location>
    <ligand>
        <name>Mn(2+)</name>
        <dbReference type="ChEBI" id="CHEBI:29035"/>
    </ligand>
</feature>
<keyword evidence="11" id="KW-0808">Transferase</keyword>
<evidence type="ECO:0000256" key="8">
    <source>
        <dbReference type="PIRSR" id="PIRSR005091-3"/>
    </source>
</evidence>
<dbReference type="InterPro" id="IPR017850">
    <property type="entry name" value="Alkaline_phosphatase_core_sf"/>
</dbReference>
<evidence type="ECO:0000256" key="5">
    <source>
        <dbReference type="ARBA" id="ARBA00023136"/>
    </source>
</evidence>
<dbReference type="InterPro" id="IPR050448">
    <property type="entry name" value="OpgB/LTA_synthase_biosynth"/>
</dbReference>
<keyword evidence="12" id="KW-1185">Reference proteome</keyword>
<dbReference type="Gene3D" id="3.40.720.10">
    <property type="entry name" value="Alkaline Phosphatase, subunit A"/>
    <property type="match status" value="1"/>
</dbReference>
<keyword evidence="7" id="KW-0464">Manganese</keyword>
<evidence type="ECO:0000313" key="11">
    <source>
        <dbReference type="EMBL" id="SDC67013.1"/>
    </source>
</evidence>
<dbReference type="PANTHER" id="PTHR47371">
    <property type="entry name" value="LIPOTEICHOIC ACID SYNTHASE"/>
    <property type="match status" value="1"/>
</dbReference>
<dbReference type="Proteomes" id="UP000199452">
    <property type="component" value="Unassembled WGS sequence"/>
</dbReference>
<dbReference type="AlphaFoldDB" id="A0A1G6NGQ0"/>
<dbReference type="InterPro" id="IPR012160">
    <property type="entry name" value="LtaS-like"/>
</dbReference>
<dbReference type="GO" id="GO:0005886">
    <property type="term" value="C:plasma membrane"/>
    <property type="evidence" value="ECO:0007669"/>
    <property type="project" value="UniProtKB-SubCell"/>
</dbReference>